<dbReference type="EMBL" id="CP059491">
    <property type="protein sequence ID" value="QMT01790.1"/>
    <property type="molecule type" value="Genomic_DNA"/>
</dbReference>
<dbReference type="InterPro" id="IPR046674">
    <property type="entry name" value="DUF6544"/>
</dbReference>
<protein>
    <submittedName>
        <fullName evidence="1">Uncharacterized protein</fullName>
    </submittedName>
</protein>
<dbReference type="KEGG" id="gji:H1R19_00835"/>
<reference evidence="2" key="1">
    <citation type="submission" date="2020-07" db="EMBL/GenBank/DDBJ databases">
        <title>novel species isolated from the respiratory tract of Marmot.</title>
        <authorList>
            <person name="Zhang G."/>
        </authorList>
    </citation>
    <scope>NUCLEOTIDE SEQUENCE [LARGE SCALE GENOMIC DNA]</scope>
    <source>
        <strain evidence="2">686</strain>
    </source>
</reference>
<name>A0A7D7RB29_9ACTN</name>
<proteinExistence type="predicted"/>
<dbReference type="AlphaFoldDB" id="A0A7D7RB29"/>
<dbReference type="Proteomes" id="UP000515663">
    <property type="component" value="Chromosome"/>
</dbReference>
<dbReference type="RefSeq" id="WP_219850329.1">
    <property type="nucleotide sequence ID" value="NZ_CP059491.1"/>
</dbReference>
<evidence type="ECO:0000313" key="1">
    <source>
        <dbReference type="EMBL" id="QMT01790.1"/>
    </source>
</evidence>
<gene>
    <name evidence="1" type="ORF">H1R19_00835</name>
</gene>
<evidence type="ECO:0000313" key="2">
    <source>
        <dbReference type="Proteomes" id="UP000515663"/>
    </source>
</evidence>
<organism evidence="1 2">
    <name type="scientific">Gordonia jinghuaiqii</name>
    <dbReference type="NCBI Taxonomy" id="2758710"/>
    <lineage>
        <taxon>Bacteria</taxon>
        <taxon>Bacillati</taxon>
        <taxon>Actinomycetota</taxon>
        <taxon>Actinomycetes</taxon>
        <taxon>Mycobacteriales</taxon>
        <taxon>Gordoniaceae</taxon>
        <taxon>Gordonia</taxon>
    </lineage>
</organism>
<sequence>MTRTRVPGGARPVSSAWRALDEVHGDDAEFDPSVYAHLPDTAQRWLRSSIAAGSPTAHGVRLSMTGSILLRAWRPFRAEQILVPGRGFIWAARTSMSGLPVTGFDRFTDGQGEMRWKLGGLVPVMSAQGPDVTRSAAGRLAAESVLVPPACVSGVARDMVTWTDIDDSRVGLRWALPGGTTDDITLQVSATGAPERVTMQRWGDPFERGFGRYGFVVELSGQRSFGGISIPTQWAARWEDPRDGTRSEFFRACVDEAGYR</sequence>
<keyword evidence="2" id="KW-1185">Reference proteome</keyword>
<accession>A0A7D7RB29</accession>
<dbReference type="Pfam" id="PF20181">
    <property type="entry name" value="DUF6544"/>
    <property type="match status" value="1"/>
</dbReference>